<accession>A0A6J7WY43</accession>
<proteinExistence type="predicted"/>
<gene>
    <name evidence="1" type="ORF">UFOVP232_13</name>
</gene>
<sequence>MAIRHPVSGKPQLVWENTNHVVRTAYVEQTAKYRRGMGYTVRETFALVRPNYRGDYTYAQIGNGWVVTRNDFDEIREFDTYDMAKLYVESLFALEYNG</sequence>
<protein>
    <submittedName>
        <fullName evidence="1">Uncharacterized protein</fullName>
    </submittedName>
</protein>
<organism evidence="1">
    <name type="scientific">uncultured Caudovirales phage</name>
    <dbReference type="NCBI Taxonomy" id="2100421"/>
    <lineage>
        <taxon>Viruses</taxon>
        <taxon>Duplodnaviria</taxon>
        <taxon>Heunggongvirae</taxon>
        <taxon>Uroviricota</taxon>
        <taxon>Caudoviricetes</taxon>
        <taxon>Peduoviridae</taxon>
        <taxon>Maltschvirus</taxon>
        <taxon>Maltschvirus maltsch</taxon>
    </lineage>
</organism>
<name>A0A6J7WY43_9CAUD</name>
<evidence type="ECO:0000313" key="1">
    <source>
        <dbReference type="EMBL" id="CAB5219963.1"/>
    </source>
</evidence>
<reference evidence="1" key="1">
    <citation type="submission" date="2020-05" db="EMBL/GenBank/DDBJ databases">
        <authorList>
            <person name="Chiriac C."/>
            <person name="Salcher M."/>
            <person name="Ghai R."/>
            <person name="Kavagutti S V."/>
        </authorList>
    </citation>
    <scope>NUCLEOTIDE SEQUENCE</scope>
</reference>
<dbReference type="EMBL" id="LR798281">
    <property type="protein sequence ID" value="CAB5219963.1"/>
    <property type="molecule type" value="Genomic_DNA"/>
</dbReference>